<dbReference type="RefSeq" id="WP_138673904.1">
    <property type="nucleotide sequence ID" value="NZ_VCKY01000373.1"/>
</dbReference>
<keyword evidence="2" id="KW-1133">Transmembrane helix</keyword>
<feature type="transmembrane region" description="Helical" evidence="2">
    <location>
        <begin position="60"/>
        <end position="81"/>
    </location>
</feature>
<dbReference type="GO" id="GO:0043531">
    <property type="term" value="F:ADP binding"/>
    <property type="evidence" value="ECO:0007669"/>
    <property type="project" value="InterPro"/>
</dbReference>
<dbReference type="InterPro" id="IPR027417">
    <property type="entry name" value="P-loop_NTPase"/>
</dbReference>
<feature type="transmembrane region" description="Helical" evidence="2">
    <location>
        <begin position="20"/>
        <end position="40"/>
    </location>
</feature>
<feature type="domain" description="DUF7779" evidence="3">
    <location>
        <begin position="438"/>
        <end position="525"/>
    </location>
</feature>
<dbReference type="Proteomes" id="UP000309128">
    <property type="component" value="Unassembled WGS sequence"/>
</dbReference>
<accession>A0A5S4EVH8</accession>
<evidence type="ECO:0000256" key="1">
    <source>
        <dbReference type="SAM" id="MobiDB-lite"/>
    </source>
</evidence>
<evidence type="ECO:0000259" key="3">
    <source>
        <dbReference type="Pfam" id="PF25000"/>
    </source>
</evidence>
<comment type="caution">
    <text evidence="4">The sequence shown here is derived from an EMBL/GenBank/DDBJ whole genome shotgun (WGS) entry which is preliminary data.</text>
</comment>
<dbReference type="AlphaFoldDB" id="A0A5S4EVH8"/>
<dbReference type="PANTHER" id="PTHR46082">
    <property type="entry name" value="ATP/GTP-BINDING PROTEIN-RELATED"/>
    <property type="match status" value="1"/>
</dbReference>
<gene>
    <name evidence="4" type="ORF">ETD86_51440</name>
</gene>
<proteinExistence type="predicted"/>
<dbReference type="OrthoDB" id="3885120at2"/>
<evidence type="ECO:0000313" key="5">
    <source>
        <dbReference type="Proteomes" id="UP000309128"/>
    </source>
</evidence>
<feature type="region of interest" description="Disordered" evidence="1">
    <location>
        <begin position="97"/>
        <end position="121"/>
    </location>
</feature>
<organism evidence="4 5">
    <name type="scientific">Nonomuraea turkmeniaca</name>
    <dbReference type="NCBI Taxonomy" id="103838"/>
    <lineage>
        <taxon>Bacteria</taxon>
        <taxon>Bacillati</taxon>
        <taxon>Actinomycetota</taxon>
        <taxon>Actinomycetes</taxon>
        <taxon>Streptosporangiales</taxon>
        <taxon>Streptosporangiaceae</taxon>
        <taxon>Nonomuraea</taxon>
    </lineage>
</organism>
<dbReference type="Gene3D" id="3.40.50.300">
    <property type="entry name" value="P-loop containing nucleotide triphosphate hydrolases"/>
    <property type="match status" value="1"/>
</dbReference>
<dbReference type="Pfam" id="PF25000">
    <property type="entry name" value="DUF7779"/>
    <property type="match status" value="1"/>
</dbReference>
<evidence type="ECO:0000256" key="2">
    <source>
        <dbReference type="SAM" id="Phobius"/>
    </source>
</evidence>
<dbReference type="InterPro" id="IPR053137">
    <property type="entry name" value="NLR-like"/>
</dbReference>
<keyword evidence="2" id="KW-0812">Transmembrane</keyword>
<dbReference type="EMBL" id="VCKY01000373">
    <property type="protein sequence ID" value="TMR07592.1"/>
    <property type="molecule type" value="Genomic_DNA"/>
</dbReference>
<dbReference type="Pfam" id="PF13374">
    <property type="entry name" value="TPR_10"/>
    <property type="match status" value="6"/>
</dbReference>
<protein>
    <submittedName>
        <fullName evidence="4">Tetratricopeptide repeat protein</fullName>
    </submittedName>
</protein>
<keyword evidence="5" id="KW-1185">Reference proteome</keyword>
<sequence>MSKRMPGAERALGARSWRSVAVAAVAVLAVSLAAGLAWFFADPLHLPAGVLAALDQRASVVSMITGMTVGVAGLVVAVLALRAQTRADRTPPVAIATPEASAEPTPPQASAGGERSIAVGGDNTGIVSTGDGTRNVQMRAQASGQGRVYQAGGDQTINHVNSPVARRPLPDASSVRALHGVSGLPRRPTLAFVGRDTAMAAVRGALSSGASPGVISQALFGLGGVGKSELALQYAHRYRSEYRPVWWIDSDSPAQIQAGLASLARALTAGTDSVAAEQATVEEAAAWALSWLSMRPDWLIVFDNVEEAADIEPYLARLAHGHLLITTRRDIGWQHLGIQPLRLELLTRSASAALLAELIGPPDAADTAALKELAEQLGDLPLALTQAGAYVARTPGMSLHKYLDLLKKTPVRMLSTAPAAGDAGRVVAKVWMLSHARIQAINPLAAHLLNVLACFAPDHLPCTVLTGVENADELQVNDALALLASYSLITVTMAPRQGQDGQAEDLISVHRLVQAVTLHQLTPAQLHDVRRNAAGLLLAALPDEADKPANWPVYRALLPHARIVLPLDSPGWKRLLRYLGASGDYRNAVHLGQQVLTHTTNTLGPEHPDILTARHDLAVWKGDAGDPITARDQLAALVPDCERVLGPDHRDTLATRHDLAYWTGYAGDEAAARDQLALLLPIRERVLGAEHRDTLSTRNQLARWTGRAGHAAAARDQLAALVPICERVLGADDRDTLTARHDLAIWTGYAGDTVAARHQLAALLAPHERVFGAEHPYTLICRNQLARWTGETGDAVAARDQLAALVPVCERVVGADHRNTLIARHDLAIWTGEAGEPAAARDQLAALLHVCKRVLGTTDPVTRAVWRDLVAATRTARRSVWWCWRRT</sequence>
<dbReference type="PANTHER" id="PTHR46082:SF6">
    <property type="entry name" value="AAA+ ATPASE DOMAIN-CONTAINING PROTEIN-RELATED"/>
    <property type="match status" value="1"/>
</dbReference>
<feature type="compositionally biased region" description="Low complexity" evidence="1">
    <location>
        <begin position="97"/>
        <end position="111"/>
    </location>
</feature>
<reference evidence="4 5" key="1">
    <citation type="submission" date="2019-05" db="EMBL/GenBank/DDBJ databases">
        <title>Draft genome sequence of Nonomuraea turkmeniaca DSM 43926.</title>
        <authorList>
            <person name="Saricaoglu S."/>
            <person name="Isik K."/>
        </authorList>
    </citation>
    <scope>NUCLEOTIDE SEQUENCE [LARGE SCALE GENOMIC DNA]</scope>
    <source>
        <strain evidence="4 5">DSM 43926</strain>
    </source>
</reference>
<keyword evidence="2" id="KW-0472">Membrane</keyword>
<name>A0A5S4EVH8_9ACTN</name>
<dbReference type="InterPro" id="IPR056681">
    <property type="entry name" value="DUF7779"/>
</dbReference>
<evidence type="ECO:0000313" key="4">
    <source>
        <dbReference type="EMBL" id="TMR07592.1"/>
    </source>
</evidence>
<dbReference type="SUPFAM" id="SSF52540">
    <property type="entry name" value="P-loop containing nucleoside triphosphate hydrolases"/>
    <property type="match status" value="1"/>
</dbReference>
<dbReference type="Gene3D" id="1.25.40.10">
    <property type="entry name" value="Tetratricopeptide repeat domain"/>
    <property type="match status" value="1"/>
</dbReference>
<dbReference type="InterPro" id="IPR011990">
    <property type="entry name" value="TPR-like_helical_dom_sf"/>
</dbReference>